<feature type="chain" id="PRO_5027042698" description="Lipoprotein" evidence="1">
    <location>
        <begin position="26"/>
        <end position="165"/>
    </location>
</feature>
<organism evidence="2">
    <name type="scientific">uncultured Sphingomonadaceae bacterium</name>
    <dbReference type="NCBI Taxonomy" id="169976"/>
    <lineage>
        <taxon>Bacteria</taxon>
        <taxon>Pseudomonadati</taxon>
        <taxon>Pseudomonadota</taxon>
        <taxon>Alphaproteobacteria</taxon>
        <taxon>Sphingomonadales</taxon>
        <taxon>Sphingomonadaceae</taxon>
        <taxon>environmental samples</taxon>
    </lineage>
</organism>
<reference evidence="2" key="1">
    <citation type="submission" date="2020-02" db="EMBL/GenBank/DDBJ databases">
        <authorList>
            <person name="Meier V. D."/>
        </authorList>
    </citation>
    <scope>NUCLEOTIDE SEQUENCE</scope>
    <source>
        <strain evidence="2">AVDCRST_MAG39</strain>
    </source>
</reference>
<protein>
    <recommendedName>
        <fullName evidence="3">Lipoprotein</fullName>
    </recommendedName>
</protein>
<keyword evidence="1" id="KW-0732">Signal</keyword>
<gene>
    <name evidence="2" type="ORF">AVDCRST_MAG39-1201</name>
</gene>
<proteinExistence type="predicted"/>
<sequence>MRSSLKRWLVRALPALAACALPAVAAATTPALIWRGAARINVQCLVQPTIAANADLQRRMCEHVRRRAAAGSPVPVDVVTLGDPKVLDSDSVTLLVHASVQRFGSQRLLTFSVRPFRLSAEQDAVLFAAAPRAAALAAAGEWSRALAMALDNALAETLPWRAGRD</sequence>
<name>A0A6J4SLU5_9SPHN</name>
<accession>A0A6J4SLU5</accession>
<evidence type="ECO:0000256" key="1">
    <source>
        <dbReference type="SAM" id="SignalP"/>
    </source>
</evidence>
<evidence type="ECO:0008006" key="3">
    <source>
        <dbReference type="Google" id="ProtNLM"/>
    </source>
</evidence>
<dbReference type="AlphaFoldDB" id="A0A6J4SLU5"/>
<evidence type="ECO:0000313" key="2">
    <source>
        <dbReference type="EMBL" id="CAA9499585.1"/>
    </source>
</evidence>
<dbReference type="EMBL" id="CADCVW010000049">
    <property type="protein sequence ID" value="CAA9499585.1"/>
    <property type="molecule type" value="Genomic_DNA"/>
</dbReference>
<feature type="signal peptide" evidence="1">
    <location>
        <begin position="1"/>
        <end position="25"/>
    </location>
</feature>